<dbReference type="EMBL" id="CM037617">
    <property type="protein sequence ID" value="KAH8005661.1"/>
    <property type="molecule type" value="Genomic_DNA"/>
</dbReference>
<name>A0ACB8FJZ7_9SAUR</name>
<sequence length="116" mass="13151">MGRGSETEAVGLDYDLPVPPLTSQETDRETIQREWPNPQDLLFAGLKSPAFLFQILRPKETHILNRECCRPLTQRTAHGKKTHNTVAMPREGTEMQTERMEMYVPLIKSALSMALG</sequence>
<accession>A0ACB8FJZ7</accession>
<keyword evidence="2" id="KW-1185">Reference proteome</keyword>
<proteinExistence type="predicted"/>
<reference evidence="1" key="1">
    <citation type="submission" date="2021-08" db="EMBL/GenBank/DDBJ databases">
        <title>The first chromosome-level gecko genome reveals the dynamic sex chromosomes of Neotropical dwarf geckos (Sphaerodactylidae: Sphaerodactylus).</title>
        <authorList>
            <person name="Pinto B.J."/>
            <person name="Keating S.E."/>
            <person name="Gamble T."/>
        </authorList>
    </citation>
    <scope>NUCLEOTIDE SEQUENCE</scope>
    <source>
        <strain evidence="1">TG3544</strain>
    </source>
</reference>
<comment type="caution">
    <text evidence="1">The sequence shown here is derived from an EMBL/GenBank/DDBJ whole genome shotgun (WGS) entry which is preliminary data.</text>
</comment>
<dbReference type="Proteomes" id="UP000827872">
    <property type="component" value="Linkage Group LG04"/>
</dbReference>
<evidence type="ECO:0000313" key="2">
    <source>
        <dbReference type="Proteomes" id="UP000827872"/>
    </source>
</evidence>
<gene>
    <name evidence="1" type="ORF">K3G42_030633</name>
</gene>
<evidence type="ECO:0000313" key="1">
    <source>
        <dbReference type="EMBL" id="KAH8005661.1"/>
    </source>
</evidence>
<organism evidence="1 2">
    <name type="scientific">Sphaerodactylus townsendi</name>
    <dbReference type="NCBI Taxonomy" id="933632"/>
    <lineage>
        <taxon>Eukaryota</taxon>
        <taxon>Metazoa</taxon>
        <taxon>Chordata</taxon>
        <taxon>Craniata</taxon>
        <taxon>Vertebrata</taxon>
        <taxon>Euteleostomi</taxon>
        <taxon>Lepidosauria</taxon>
        <taxon>Squamata</taxon>
        <taxon>Bifurcata</taxon>
        <taxon>Gekkota</taxon>
        <taxon>Sphaerodactylidae</taxon>
        <taxon>Sphaerodactylus</taxon>
    </lineage>
</organism>
<protein>
    <submittedName>
        <fullName evidence="1">Uncharacterized protein</fullName>
    </submittedName>
</protein>